<gene>
    <name evidence="1" type="ORF">Vbra_13304</name>
</gene>
<accession>A0A0G4ETA9</accession>
<name>A0A0G4ETA9_VITBC</name>
<dbReference type="AlphaFoldDB" id="A0A0G4ETA9"/>
<evidence type="ECO:0000313" key="2">
    <source>
        <dbReference type="Proteomes" id="UP000041254"/>
    </source>
</evidence>
<dbReference type="VEuPathDB" id="CryptoDB:Vbra_13304"/>
<organism evidence="1 2">
    <name type="scientific">Vitrella brassicaformis (strain CCMP3155)</name>
    <dbReference type="NCBI Taxonomy" id="1169540"/>
    <lineage>
        <taxon>Eukaryota</taxon>
        <taxon>Sar</taxon>
        <taxon>Alveolata</taxon>
        <taxon>Colpodellida</taxon>
        <taxon>Vitrellaceae</taxon>
        <taxon>Vitrella</taxon>
    </lineage>
</organism>
<evidence type="ECO:0000313" key="1">
    <source>
        <dbReference type="EMBL" id="CEM01838.1"/>
    </source>
</evidence>
<reference evidence="1 2" key="1">
    <citation type="submission" date="2014-11" db="EMBL/GenBank/DDBJ databases">
        <authorList>
            <person name="Zhu J."/>
            <person name="Qi W."/>
            <person name="Song R."/>
        </authorList>
    </citation>
    <scope>NUCLEOTIDE SEQUENCE [LARGE SCALE GENOMIC DNA]</scope>
</reference>
<protein>
    <submittedName>
        <fullName evidence="1">Uncharacterized protein</fullName>
    </submittedName>
</protein>
<proteinExistence type="predicted"/>
<dbReference type="EMBL" id="CDMY01000311">
    <property type="protein sequence ID" value="CEM01838.1"/>
    <property type="molecule type" value="Genomic_DNA"/>
</dbReference>
<keyword evidence="2" id="KW-1185">Reference proteome</keyword>
<sequence>MGLGLGKLTRGPSGYAPANMIRASGKTHFGLVHSPYGRIMTFMMAVGLLCSYDWSVTLFGAHEPRGLGKWLYGDDYLNRNDDRV</sequence>
<dbReference type="InParanoid" id="A0A0G4ETA9"/>
<dbReference type="Proteomes" id="UP000041254">
    <property type="component" value="Unassembled WGS sequence"/>
</dbReference>